<feature type="domain" description="DUF218" evidence="1">
    <location>
        <begin position="4"/>
        <end position="127"/>
    </location>
</feature>
<dbReference type="InterPro" id="IPR003848">
    <property type="entry name" value="DUF218"/>
</dbReference>
<protein>
    <recommendedName>
        <fullName evidence="1">DUF218 domain-containing protein</fullName>
    </recommendedName>
</protein>
<comment type="caution">
    <text evidence="2">The sequence shown here is derived from an EMBL/GenBank/DDBJ whole genome shotgun (WGS) entry which is preliminary data.</text>
</comment>
<dbReference type="EMBL" id="MGKI01000014">
    <property type="protein sequence ID" value="OGN22153.1"/>
    <property type="molecule type" value="Genomic_DNA"/>
</dbReference>
<accession>A0A1F8GA03</accession>
<reference evidence="2 3" key="1">
    <citation type="journal article" date="2016" name="Nat. Commun.">
        <title>Thousands of microbial genomes shed light on interconnected biogeochemical processes in an aquifer system.</title>
        <authorList>
            <person name="Anantharaman K."/>
            <person name="Brown C.T."/>
            <person name="Hug L.A."/>
            <person name="Sharon I."/>
            <person name="Castelle C.J."/>
            <person name="Probst A.J."/>
            <person name="Thomas B.C."/>
            <person name="Singh A."/>
            <person name="Wilkins M.J."/>
            <person name="Karaoz U."/>
            <person name="Brodie E.L."/>
            <person name="Williams K.H."/>
            <person name="Hubbard S.S."/>
            <person name="Banfield J.F."/>
        </authorList>
    </citation>
    <scope>NUCLEOTIDE SEQUENCE [LARGE SCALE GENOMIC DNA]</scope>
</reference>
<organism evidence="2 3">
    <name type="scientific">Candidatus Yanofskybacteria bacterium RIFCSPLOWO2_01_FULL_42_49</name>
    <dbReference type="NCBI Taxonomy" id="1802694"/>
    <lineage>
        <taxon>Bacteria</taxon>
        <taxon>Candidatus Yanofskyibacteriota</taxon>
    </lineage>
</organism>
<dbReference type="STRING" id="1802694.A2918_03270"/>
<dbReference type="Proteomes" id="UP000178227">
    <property type="component" value="Unassembled WGS sequence"/>
</dbReference>
<evidence type="ECO:0000313" key="2">
    <source>
        <dbReference type="EMBL" id="OGN22153.1"/>
    </source>
</evidence>
<name>A0A1F8GA03_9BACT</name>
<evidence type="ECO:0000313" key="3">
    <source>
        <dbReference type="Proteomes" id="UP000178227"/>
    </source>
</evidence>
<sequence>MTTIYILGGFLKKNRDGSYGSDQLSYIRVLAGYYLYKKLSGKNKIELIVSGSRGIYRGTPGIPRVAIVMKRELIELGLSPKEIKIDKTDFTYKELIWLKKYIAKKTGKAFIVSNAYHLPRIKTMIDILPELKELKNIIKLVPADKIAIKFDEKLKPRIKKANKSSEMKKIISSEKEGIRALRSGNYKFR</sequence>
<dbReference type="Pfam" id="PF02698">
    <property type="entry name" value="DUF218"/>
    <property type="match status" value="1"/>
</dbReference>
<dbReference type="AlphaFoldDB" id="A0A1F8GA03"/>
<evidence type="ECO:0000259" key="1">
    <source>
        <dbReference type="Pfam" id="PF02698"/>
    </source>
</evidence>
<proteinExistence type="predicted"/>
<gene>
    <name evidence="2" type="ORF">A2918_03270</name>
</gene>